<proteinExistence type="predicted"/>
<dbReference type="Proteomes" id="UP001486565">
    <property type="component" value="Chromosome"/>
</dbReference>
<accession>A0ABZ2Y6W1</accession>
<feature type="chain" id="PRO_5045938804" evidence="2">
    <location>
        <begin position="25"/>
        <end position="685"/>
    </location>
</feature>
<evidence type="ECO:0000256" key="2">
    <source>
        <dbReference type="SAM" id="SignalP"/>
    </source>
</evidence>
<feature type="compositionally biased region" description="Basic and acidic residues" evidence="1">
    <location>
        <begin position="528"/>
        <end position="544"/>
    </location>
</feature>
<sequence length="685" mass="78966">MLRKLLAISSTLLILMLLSSKTLAEENTVYWDGGGKDNRWMEPLNWSNNKVPQSQDHVILDGRCTKNIEINEKDKITIKSLTIEEGYTGTVTANSPEEFRIQGKVLIESGTILWKQIAKEKRIIFEEDVKIKGGFVELIGAYKVARNFTWEGGILSAKEAVFDIYLSYSRHFDIGSNSLILKAINIYHGVSPELLQFKGNITICHDFKIDANAIVQVTEHSILDLSRINKSSINMDKLKADPGSKIIIMENNKMNLRDLKDIYYSAEKNLLRLEGNIDFDSANKIVLKYTIDNGEENIFLEFTDDEEIKNFRSDIVLPQKLEEGKHTIIIWGEDDRGYCFNVGSMDFYIDNTPPSGSIRTSLKEDTNEEVLIYLTAKDTGGSGLSKITLPNGVDKTISGTVYEMVYTAKENGIYQFTISDRADNSSEIYAVVETIGTIGNEVEEIEEIREDEETEEEMKDEEIEDSIDDDEELAEERDDEGIEENIDKEETGDERIEEINEEEIQNEEIKDEEADDEELQDEETEDEKIDHEEINNEEIENKELENEEIEDNYIKDEELEDEETDDREIQDEKLENQEIEDVEIEDEKIEEKIENEEINQGKIIDKEISEDTLRTDDMYKNKTSVKNSLKQNKDTSSRPKEEIKNFKMRIDILRRLLNIFQRIFTLRIGDFRYGLSGLPYEVLSS</sequence>
<feature type="compositionally biased region" description="Acidic residues" evidence="1">
    <location>
        <begin position="447"/>
        <end position="492"/>
    </location>
</feature>
<reference evidence="3 4" key="1">
    <citation type="submission" date="2023-03" db="EMBL/GenBank/DDBJ databases">
        <title>Novel Species.</title>
        <authorList>
            <person name="Ma S."/>
        </authorList>
    </citation>
    <scope>NUCLEOTIDE SEQUENCE [LARGE SCALE GENOMIC DNA]</scope>
    <source>
        <strain evidence="3 4">LIND6LT2</strain>
    </source>
</reference>
<organism evidence="3 4">
    <name type="scientific">Defluviitalea saccharophila</name>
    <dbReference type="NCBI Taxonomy" id="879970"/>
    <lineage>
        <taxon>Bacteria</taxon>
        <taxon>Bacillati</taxon>
        <taxon>Bacillota</taxon>
        <taxon>Clostridia</taxon>
        <taxon>Lachnospirales</taxon>
        <taxon>Defluviitaleaceae</taxon>
        <taxon>Defluviitalea</taxon>
    </lineage>
</organism>
<feature type="region of interest" description="Disordered" evidence="1">
    <location>
        <begin position="447"/>
        <end position="593"/>
    </location>
</feature>
<evidence type="ECO:0000256" key="1">
    <source>
        <dbReference type="SAM" id="MobiDB-lite"/>
    </source>
</evidence>
<feature type="compositionally biased region" description="Acidic residues" evidence="1">
    <location>
        <begin position="499"/>
        <end position="527"/>
    </location>
</feature>
<name>A0ABZ2Y6W1_9FIRM</name>
<feature type="compositionally biased region" description="Acidic residues" evidence="1">
    <location>
        <begin position="577"/>
        <end position="593"/>
    </location>
</feature>
<evidence type="ECO:0000313" key="4">
    <source>
        <dbReference type="Proteomes" id="UP001486565"/>
    </source>
</evidence>
<gene>
    <name evidence="3" type="ORF">QBE51_13430</name>
</gene>
<evidence type="ECO:0000313" key="3">
    <source>
        <dbReference type="EMBL" id="WZL69766.1"/>
    </source>
</evidence>
<feature type="compositionally biased region" description="Acidic residues" evidence="1">
    <location>
        <begin position="545"/>
        <end position="569"/>
    </location>
</feature>
<keyword evidence="2" id="KW-0732">Signal</keyword>
<protein>
    <submittedName>
        <fullName evidence="3">Uncharacterized protein</fullName>
    </submittedName>
</protein>
<keyword evidence="4" id="KW-1185">Reference proteome</keyword>
<dbReference type="RefSeq" id="WP_341876754.1">
    <property type="nucleotide sequence ID" value="NZ_CP121687.1"/>
</dbReference>
<feature type="signal peptide" evidence="2">
    <location>
        <begin position="1"/>
        <end position="24"/>
    </location>
</feature>
<dbReference type="EMBL" id="CP121687">
    <property type="protein sequence ID" value="WZL69766.1"/>
    <property type="molecule type" value="Genomic_DNA"/>
</dbReference>